<evidence type="ECO:0000259" key="1">
    <source>
        <dbReference type="Pfam" id="PF00675"/>
    </source>
</evidence>
<reference evidence="3 4" key="1">
    <citation type="submission" date="2018-11" db="EMBL/GenBank/DDBJ databases">
        <title>Novel bacteria species description.</title>
        <authorList>
            <person name="Han J.-H."/>
        </authorList>
    </citation>
    <scope>NUCLEOTIDE SEQUENCE [LARGE SCALE GENOMIC DNA]</scope>
    <source>
        <strain evidence="3 4">KCTC23259</strain>
    </source>
</reference>
<name>A0AAE3KTQ5_9BACT</name>
<dbReference type="Gene3D" id="3.30.830.10">
    <property type="entry name" value="Metalloenzyme, LuxS/M16 peptidase-like"/>
    <property type="match status" value="2"/>
</dbReference>
<protein>
    <submittedName>
        <fullName evidence="3">Insulinase family protein</fullName>
    </submittedName>
</protein>
<dbReference type="Pfam" id="PF05193">
    <property type="entry name" value="Peptidase_M16_C"/>
    <property type="match status" value="1"/>
</dbReference>
<dbReference type="EMBL" id="RJUF01000052">
    <property type="protein sequence ID" value="MCP9764019.1"/>
    <property type="molecule type" value="Genomic_DNA"/>
</dbReference>
<evidence type="ECO:0000313" key="3">
    <source>
        <dbReference type="EMBL" id="MCP9764019.1"/>
    </source>
</evidence>
<evidence type="ECO:0000313" key="4">
    <source>
        <dbReference type="Proteomes" id="UP001204144"/>
    </source>
</evidence>
<dbReference type="PANTHER" id="PTHR11851:SF224">
    <property type="entry name" value="PROCESSING PROTEASE"/>
    <property type="match status" value="1"/>
</dbReference>
<sequence>MLNRSIAPDFIPTQNLSLPCVVKVIDNSGVQFFCLKNPNLEVFRLEIVFRAGSYFGQKFALSYFTSKLLSAGTMSKNANEIAESFERLGGFLEVSQNQERLVVTLHGLSKFFEHYLPDLAEIVFYPTLTLEELDIQKKIATQSYLVNIEKTVTEANKIFREGLFGTDHSFGKTLQPSEIDIVSQSEIVDFHSEFIKNASFNVFLTGNFSDKDVDSVQTFFQQKTLVFKPSVISSPGLNDVFNLKIDKPESVQSSIRLGRRMFNRHHPDFFKFLVFNTILGGFFGSRLMKNIREEKGLTYGISSSIVPLANEGYWSIGADVKKENVPMALEEIQKEIDVLKNQQVSEGELSLVKNYMKGSVLSSTNTVFDIMDKHKAILHENLPEDFYNTMLQRIDGVSADEIQEMANMYMQDLSTVVVG</sequence>
<comment type="caution">
    <text evidence="3">The sequence shown here is derived from an EMBL/GenBank/DDBJ whole genome shotgun (WGS) entry which is preliminary data.</text>
</comment>
<dbReference type="InterPro" id="IPR050361">
    <property type="entry name" value="MPP/UQCRC_Complex"/>
</dbReference>
<evidence type="ECO:0000259" key="2">
    <source>
        <dbReference type="Pfam" id="PF05193"/>
    </source>
</evidence>
<feature type="domain" description="Peptidase M16 C-terminal" evidence="2">
    <location>
        <begin position="184"/>
        <end position="354"/>
    </location>
</feature>
<dbReference type="InterPro" id="IPR011765">
    <property type="entry name" value="Pept_M16_N"/>
</dbReference>
<dbReference type="AlphaFoldDB" id="A0AAE3KTQ5"/>
<dbReference type="Proteomes" id="UP001204144">
    <property type="component" value="Unassembled WGS sequence"/>
</dbReference>
<keyword evidence="4" id="KW-1185">Reference proteome</keyword>
<feature type="domain" description="Peptidase M16 N-terminal" evidence="1">
    <location>
        <begin position="41"/>
        <end position="143"/>
    </location>
</feature>
<dbReference type="GO" id="GO:0046872">
    <property type="term" value="F:metal ion binding"/>
    <property type="evidence" value="ECO:0007669"/>
    <property type="project" value="InterPro"/>
</dbReference>
<organism evidence="3 4">
    <name type="scientific">Lacihabitans soyangensis</name>
    <dbReference type="NCBI Taxonomy" id="869394"/>
    <lineage>
        <taxon>Bacteria</taxon>
        <taxon>Pseudomonadati</taxon>
        <taxon>Bacteroidota</taxon>
        <taxon>Cytophagia</taxon>
        <taxon>Cytophagales</taxon>
        <taxon>Leadbetterellaceae</taxon>
        <taxon>Lacihabitans</taxon>
    </lineage>
</organism>
<dbReference type="RefSeq" id="WP_255037781.1">
    <property type="nucleotide sequence ID" value="NZ_RJUF01000052.1"/>
</dbReference>
<dbReference type="PANTHER" id="PTHR11851">
    <property type="entry name" value="METALLOPROTEASE"/>
    <property type="match status" value="1"/>
</dbReference>
<proteinExistence type="predicted"/>
<gene>
    <name evidence="3" type="ORF">EGI31_13770</name>
</gene>
<dbReference type="InterPro" id="IPR007863">
    <property type="entry name" value="Peptidase_M16_C"/>
</dbReference>
<dbReference type="Pfam" id="PF00675">
    <property type="entry name" value="Peptidase_M16"/>
    <property type="match status" value="1"/>
</dbReference>
<accession>A0AAE3KTQ5</accession>
<dbReference type="SUPFAM" id="SSF63411">
    <property type="entry name" value="LuxS/MPP-like metallohydrolase"/>
    <property type="match status" value="2"/>
</dbReference>
<dbReference type="InterPro" id="IPR011249">
    <property type="entry name" value="Metalloenz_LuxS/M16"/>
</dbReference>